<dbReference type="Pfam" id="PF12833">
    <property type="entry name" value="HTH_18"/>
    <property type="match status" value="1"/>
</dbReference>
<comment type="caution">
    <text evidence="19">The sequence shown here is derived from an EMBL/GenBank/DDBJ whole genome shotgun (WGS) entry which is preliminary data.</text>
</comment>
<comment type="catalytic activity">
    <reaction evidence="1">
        <text>ATP + protein L-histidine = ADP + protein N-phospho-L-histidine.</text>
        <dbReference type="EC" id="2.7.13.3"/>
    </reaction>
</comment>
<evidence type="ECO:0000256" key="10">
    <source>
        <dbReference type="ARBA" id="ARBA00023012"/>
    </source>
</evidence>
<dbReference type="CDD" id="cd00075">
    <property type="entry name" value="HATPase"/>
    <property type="match status" value="1"/>
</dbReference>
<dbReference type="InterPro" id="IPR003594">
    <property type="entry name" value="HATPase_dom"/>
</dbReference>
<dbReference type="Pfam" id="PF00512">
    <property type="entry name" value="HisKA"/>
    <property type="match status" value="1"/>
</dbReference>
<organism evidence="19">
    <name type="scientific">Bellilinea caldifistulae</name>
    <dbReference type="NCBI Taxonomy" id="360411"/>
    <lineage>
        <taxon>Bacteria</taxon>
        <taxon>Bacillati</taxon>
        <taxon>Chloroflexota</taxon>
        <taxon>Anaerolineae</taxon>
        <taxon>Anaerolineales</taxon>
        <taxon>Anaerolineaceae</taxon>
        <taxon>Bellilinea</taxon>
    </lineage>
</organism>
<dbReference type="Pfam" id="PF02518">
    <property type="entry name" value="HATPase_c"/>
    <property type="match status" value="1"/>
</dbReference>
<dbReference type="Gene3D" id="1.10.10.60">
    <property type="entry name" value="Homeodomain-like"/>
    <property type="match status" value="2"/>
</dbReference>
<protein>
    <recommendedName>
        <fullName evidence="3">histidine kinase</fullName>
        <ecNumber evidence="3">2.7.13.3</ecNumber>
    </recommendedName>
</protein>
<dbReference type="SMART" id="SM00342">
    <property type="entry name" value="HTH_ARAC"/>
    <property type="match status" value="1"/>
</dbReference>
<sequence>MRSNLHYPVTSRPTIGVLAGWQFYRTATNLSYLLPIYRGMSRAAQKLNCNLLLACGIGPSASPSDPYRPAWPVAANDQDFVPVGPWNTHGLIVAAPLHSPERAEYIQQLRAAGLPVLFIGSGEPGPTIMANNTAGIMAAVQHLVGHGRRRIAFVAGSPDDLRGDSGRRLQTFRDACAQFDLALDERLIVYGRHVYDGGFAAAQQILASRVDFDALIASNDESAIGAMDALKQAGLRIPEDVAVIGFDNRLEGAVQQPALTSVHVPLFNMGYQAMEQMWQHLSLGVPLPDSIEADAHLVIRQSCGCGKTTAGQVSLNAAQPLFWQIAEQIQKQVFDLSEEETLALCRNLSEAFETSLESGDPLAFRTALKEVLQRTVKSQDGAHIWQDAITLLGQSLKERSDPSLGQLLLDEARVSVSDQMQQQYRLYVLNERWTSSRLSLLTARLHTALDEKQIYDVLARYLPDLGIQLALVITFEAEGDDPYAWSNLRDALNPQAALRRFRSQDFPPEGLFPENRPFQLTLIPLTDPTGQIGIMVFDTAHLNLYGAIVQQLSGALNTARLYRQATEARRAAEEANRLKSRFLSTISHELRAPLNLIVGLSGLILEESEEQTAMLPETIRRDIERVHAYAQYLGGLIGDVIDLASSGAGQLRLQYEAVNLGETLRVVAESGRQLAQDKGVSWQADLPESGPWVWGDRIRLRQVALNLVNNAIKFTPPGGTVNLSLLSQGGQIILKVRDTGIGIRPEEQTKIFEAFYRSERSVVGGYPGLGLGLSICKTLVEMHGGKIEVISSGVTGEGTTFQVKLPEIPPPEEQMLPAPQTIGAEKTILLLFEVPEDRQRLADRLQQQGVRLIQFPLEQTSGWQAQLVLNPPDAIVLDIKDESGMAWRAMKMIKSLPSAQEIPVMFYNTSPQGEALLNLDYLTKPIEPEMLVRAIDQHVALSDLPPQAVRTFLVVDDDVAALEMHTRMIRLHSPTNRVLVAQNGREALNILLREKVDLVLLDLQMPEMDGFAVLQAMREARWAHNIPVIVITGKDLTEDDLARLNEGVSVVLQKGLFATDETIAHIGAALERKRRLSLDAQRLVRQAMLFIHENYAEPITRSDIAQHINIAEDYLTFCFRQELGTTPIKYLQRYRIHQAKKLLKESSLSVTEIAMQVGFGDSGYFSRVFHRESGLSPEAYRRA</sequence>
<name>A0A7C4KZZ8_9CHLR</name>
<dbReference type="GO" id="GO:0005524">
    <property type="term" value="F:ATP binding"/>
    <property type="evidence" value="ECO:0007669"/>
    <property type="project" value="UniProtKB-KW"/>
</dbReference>
<keyword evidence="14" id="KW-0804">Transcription</keyword>
<dbReference type="Pfam" id="PF00072">
    <property type="entry name" value="Response_reg"/>
    <property type="match status" value="1"/>
</dbReference>
<evidence type="ECO:0000256" key="15">
    <source>
        <dbReference type="PROSITE-ProRule" id="PRU00169"/>
    </source>
</evidence>
<dbReference type="InterPro" id="IPR046335">
    <property type="entry name" value="LacI/GalR-like_sensor"/>
</dbReference>
<evidence type="ECO:0000256" key="2">
    <source>
        <dbReference type="ARBA" id="ARBA00004236"/>
    </source>
</evidence>
<feature type="domain" description="HTH araC/xylS-type" evidence="16">
    <location>
        <begin position="1085"/>
        <end position="1183"/>
    </location>
</feature>
<feature type="modified residue" description="4-aspartylphosphate" evidence="15">
    <location>
        <position position="878"/>
    </location>
</feature>
<dbReference type="FunFam" id="3.30.565.10:FF:000023">
    <property type="entry name" value="PAS domain-containing sensor histidine kinase"/>
    <property type="match status" value="1"/>
</dbReference>
<evidence type="ECO:0000256" key="5">
    <source>
        <dbReference type="ARBA" id="ARBA00022553"/>
    </source>
</evidence>
<dbReference type="PROSITE" id="PS50110">
    <property type="entry name" value="RESPONSE_REGULATORY"/>
    <property type="match status" value="2"/>
</dbReference>
<evidence type="ECO:0000259" key="18">
    <source>
        <dbReference type="PROSITE" id="PS50110"/>
    </source>
</evidence>
<evidence type="ECO:0000256" key="4">
    <source>
        <dbReference type="ARBA" id="ARBA00022475"/>
    </source>
</evidence>
<keyword evidence="8" id="KW-0418">Kinase</keyword>
<dbReference type="Gene3D" id="3.30.565.10">
    <property type="entry name" value="Histidine kinase-like ATPase, C-terminal domain"/>
    <property type="match status" value="1"/>
</dbReference>
<dbReference type="InterPro" id="IPR003661">
    <property type="entry name" value="HisK_dim/P_dom"/>
</dbReference>
<dbReference type="SMART" id="SM00388">
    <property type="entry name" value="HisKA"/>
    <property type="match status" value="1"/>
</dbReference>
<dbReference type="SUPFAM" id="SSF53822">
    <property type="entry name" value="Periplasmic binding protein-like I"/>
    <property type="match status" value="1"/>
</dbReference>
<evidence type="ECO:0000259" key="17">
    <source>
        <dbReference type="PROSITE" id="PS50109"/>
    </source>
</evidence>
<dbReference type="PROSITE" id="PS50109">
    <property type="entry name" value="HIS_KIN"/>
    <property type="match status" value="1"/>
</dbReference>
<dbReference type="PANTHER" id="PTHR43047">
    <property type="entry name" value="TWO-COMPONENT HISTIDINE PROTEIN KINASE"/>
    <property type="match status" value="1"/>
</dbReference>
<dbReference type="InterPro" id="IPR004358">
    <property type="entry name" value="Sig_transdc_His_kin-like_C"/>
</dbReference>
<keyword evidence="6" id="KW-0808">Transferase</keyword>
<dbReference type="CDD" id="cd06267">
    <property type="entry name" value="PBP1_LacI_sugar_binding-like"/>
    <property type="match status" value="1"/>
</dbReference>
<dbReference type="InterPro" id="IPR028082">
    <property type="entry name" value="Peripla_BP_I"/>
</dbReference>
<keyword evidence="12" id="KW-0238">DNA-binding</keyword>
<dbReference type="InterPro" id="IPR001789">
    <property type="entry name" value="Sig_transdc_resp-reg_receiver"/>
</dbReference>
<accession>A0A7C4KZZ8</accession>
<dbReference type="EMBL" id="DSXR01000097">
    <property type="protein sequence ID" value="HGS87919.1"/>
    <property type="molecule type" value="Genomic_DNA"/>
</dbReference>
<feature type="domain" description="Response regulatory" evidence="18">
    <location>
        <begin position="827"/>
        <end position="939"/>
    </location>
</feature>
<dbReference type="SMART" id="SM00448">
    <property type="entry name" value="REC"/>
    <property type="match status" value="2"/>
</dbReference>
<dbReference type="PROSITE" id="PS01124">
    <property type="entry name" value="HTH_ARAC_FAMILY_2"/>
    <property type="match status" value="1"/>
</dbReference>
<evidence type="ECO:0000256" key="14">
    <source>
        <dbReference type="ARBA" id="ARBA00023163"/>
    </source>
</evidence>
<dbReference type="GO" id="GO:0043565">
    <property type="term" value="F:sequence-specific DNA binding"/>
    <property type="evidence" value="ECO:0007669"/>
    <property type="project" value="InterPro"/>
</dbReference>
<comment type="subcellular location">
    <subcellularLocation>
        <location evidence="2">Cell membrane</location>
    </subcellularLocation>
</comment>
<dbReference type="PRINTS" id="PR00344">
    <property type="entry name" value="BCTRLSENSOR"/>
</dbReference>
<keyword evidence="13" id="KW-0472">Membrane</keyword>
<evidence type="ECO:0000259" key="16">
    <source>
        <dbReference type="PROSITE" id="PS01124"/>
    </source>
</evidence>
<dbReference type="SUPFAM" id="SSF47384">
    <property type="entry name" value="Homodimeric domain of signal transducing histidine kinase"/>
    <property type="match status" value="1"/>
</dbReference>
<gene>
    <name evidence="19" type="ORF">ENT17_09905</name>
</gene>
<evidence type="ECO:0000256" key="1">
    <source>
        <dbReference type="ARBA" id="ARBA00000085"/>
    </source>
</evidence>
<proteinExistence type="predicted"/>
<keyword evidence="4" id="KW-1003">Cell membrane</keyword>
<dbReference type="GO" id="GO:0009927">
    <property type="term" value="F:histidine phosphotransfer kinase activity"/>
    <property type="evidence" value="ECO:0007669"/>
    <property type="project" value="TreeGrafter"/>
</dbReference>
<evidence type="ECO:0000256" key="9">
    <source>
        <dbReference type="ARBA" id="ARBA00022840"/>
    </source>
</evidence>
<dbReference type="EC" id="2.7.13.3" evidence="3"/>
<keyword evidence="7" id="KW-0547">Nucleotide-binding</keyword>
<keyword evidence="11" id="KW-0805">Transcription regulation</keyword>
<feature type="modified residue" description="4-aspartylphosphate" evidence="15">
    <location>
        <position position="1002"/>
    </location>
</feature>
<dbReference type="InterPro" id="IPR036890">
    <property type="entry name" value="HATPase_C_sf"/>
</dbReference>
<dbReference type="GO" id="GO:0000155">
    <property type="term" value="F:phosphorelay sensor kinase activity"/>
    <property type="evidence" value="ECO:0007669"/>
    <property type="project" value="InterPro"/>
</dbReference>
<dbReference type="InterPro" id="IPR011006">
    <property type="entry name" value="CheY-like_superfamily"/>
</dbReference>
<dbReference type="SUPFAM" id="SSF55874">
    <property type="entry name" value="ATPase domain of HSP90 chaperone/DNA topoisomerase II/histidine kinase"/>
    <property type="match status" value="1"/>
</dbReference>
<dbReference type="GO" id="GO:0003700">
    <property type="term" value="F:DNA-binding transcription factor activity"/>
    <property type="evidence" value="ECO:0007669"/>
    <property type="project" value="InterPro"/>
</dbReference>
<reference evidence="19" key="1">
    <citation type="journal article" date="2020" name="mSystems">
        <title>Genome- and Community-Level Interaction Insights into Carbon Utilization and Element Cycling Functions of Hydrothermarchaeota in Hydrothermal Sediment.</title>
        <authorList>
            <person name="Zhou Z."/>
            <person name="Liu Y."/>
            <person name="Xu W."/>
            <person name="Pan J."/>
            <person name="Luo Z.H."/>
            <person name="Li M."/>
        </authorList>
    </citation>
    <scope>NUCLEOTIDE SEQUENCE [LARGE SCALE GENOMIC DNA]</scope>
    <source>
        <strain evidence="19">SpSt-556</strain>
    </source>
</reference>
<dbReference type="InterPro" id="IPR009057">
    <property type="entry name" value="Homeodomain-like_sf"/>
</dbReference>
<dbReference type="Gene3D" id="3.40.50.2300">
    <property type="match status" value="4"/>
</dbReference>
<dbReference type="Pfam" id="PF13377">
    <property type="entry name" value="Peripla_BP_3"/>
    <property type="match status" value="1"/>
</dbReference>
<dbReference type="SMART" id="SM00387">
    <property type="entry name" value="HATPase_c"/>
    <property type="match status" value="1"/>
</dbReference>
<keyword evidence="10" id="KW-0902">Two-component regulatory system</keyword>
<feature type="domain" description="Response regulatory" evidence="18">
    <location>
        <begin position="951"/>
        <end position="1069"/>
    </location>
</feature>
<dbReference type="CDD" id="cd00156">
    <property type="entry name" value="REC"/>
    <property type="match status" value="1"/>
</dbReference>
<dbReference type="SUPFAM" id="SSF46689">
    <property type="entry name" value="Homeodomain-like"/>
    <property type="match status" value="2"/>
</dbReference>
<keyword evidence="5 15" id="KW-0597">Phosphoprotein</keyword>
<dbReference type="Gene3D" id="1.10.287.130">
    <property type="match status" value="1"/>
</dbReference>
<keyword evidence="9" id="KW-0067">ATP-binding</keyword>
<evidence type="ECO:0000256" key="12">
    <source>
        <dbReference type="ARBA" id="ARBA00023125"/>
    </source>
</evidence>
<evidence type="ECO:0000256" key="8">
    <source>
        <dbReference type="ARBA" id="ARBA00022777"/>
    </source>
</evidence>
<dbReference type="InterPro" id="IPR018060">
    <property type="entry name" value="HTH_AraC"/>
</dbReference>
<dbReference type="AlphaFoldDB" id="A0A7C4KZZ8"/>
<dbReference type="SUPFAM" id="SSF52172">
    <property type="entry name" value="CheY-like"/>
    <property type="match status" value="2"/>
</dbReference>
<evidence type="ECO:0000256" key="6">
    <source>
        <dbReference type="ARBA" id="ARBA00022679"/>
    </source>
</evidence>
<evidence type="ECO:0000256" key="11">
    <source>
        <dbReference type="ARBA" id="ARBA00023015"/>
    </source>
</evidence>
<feature type="domain" description="Histidine kinase" evidence="17">
    <location>
        <begin position="585"/>
        <end position="809"/>
    </location>
</feature>
<evidence type="ECO:0000256" key="7">
    <source>
        <dbReference type="ARBA" id="ARBA00022741"/>
    </source>
</evidence>
<dbReference type="GO" id="GO:0005886">
    <property type="term" value="C:plasma membrane"/>
    <property type="evidence" value="ECO:0007669"/>
    <property type="project" value="UniProtKB-SubCell"/>
</dbReference>
<dbReference type="InterPro" id="IPR036097">
    <property type="entry name" value="HisK_dim/P_sf"/>
</dbReference>
<dbReference type="CDD" id="cd00082">
    <property type="entry name" value="HisKA"/>
    <property type="match status" value="1"/>
</dbReference>
<evidence type="ECO:0000256" key="13">
    <source>
        <dbReference type="ARBA" id="ARBA00023136"/>
    </source>
</evidence>
<dbReference type="PANTHER" id="PTHR43047:SF72">
    <property type="entry name" value="OSMOSENSING HISTIDINE PROTEIN KINASE SLN1"/>
    <property type="match status" value="1"/>
</dbReference>
<dbReference type="InterPro" id="IPR005467">
    <property type="entry name" value="His_kinase_dom"/>
</dbReference>
<evidence type="ECO:0000313" key="19">
    <source>
        <dbReference type="EMBL" id="HGS87919.1"/>
    </source>
</evidence>
<evidence type="ECO:0000256" key="3">
    <source>
        <dbReference type="ARBA" id="ARBA00012438"/>
    </source>
</evidence>